<organism evidence="7 8">
    <name type="scientific">Youngiibacter fragilis 232.1</name>
    <dbReference type="NCBI Taxonomy" id="994573"/>
    <lineage>
        <taxon>Bacteria</taxon>
        <taxon>Bacillati</taxon>
        <taxon>Bacillota</taxon>
        <taxon>Clostridia</taxon>
        <taxon>Eubacteriales</taxon>
        <taxon>Clostridiaceae</taxon>
        <taxon>Youngiibacter</taxon>
    </lineage>
</organism>
<feature type="transmembrane region" description="Helical" evidence="6">
    <location>
        <begin position="274"/>
        <end position="293"/>
    </location>
</feature>
<comment type="subcellular location">
    <subcellularLocation>
        <location evidence="1">Cell membrane</location>
        <topology evidence="1">Multi-pass membrane protein</topology>
    </subcellularLocation>
</comment>
<dbReference type="CDD" id="cd06580">
    <property type="entry name" value="TM_PBP1_transp_TpRbsC_like"/>
    <property type="match status" value="1"/>
</dbReference>
<feature type="transmembrane region" description="Helical" evidence="6">
    <location>
        <begin position="6"/>
        <end position="29"/>
    </location>
</feature>
<dbReference type="Pfam" id="PF02653">
    <property type="entry name" value="BPD_transp_2"/>
    <property type="match status" value="1"/>
</dbReference>
<evidence type="ECO:0000256" key="2">
    <source>
        <dbReference type="ARBA" id="ARBA00022475"/>
    </source>
</evidence>
<feature type="transmembrane region" description="Helical" evidence="6">
    <location>
        <begin position="197"/>
        <end position="219"/>
    </location>
</feature>
<evidence type="ECO:0000256" key="3">
    <source>
        <dbReference type="ARBA" id="ARBA00022692"/>
    </source>
</evidence>
<keyword evidence="8" id="KW-1185">Reference proteome</keyword>
<proteinExistence type="predicted"/>
<dbReference type="PANTHER" id="PTHR43370">
    <property type="entry name" value="SUGAR ABC TRANSPORTER INTEGRAL MEMBRANE PROTEIN-RELATED"/>
    <property type="match status" value="1"/>
</dbReference>
<keyword evidence="3 6" id="KW-0812">Transmembrane</keyword>
<evidence type="ECO:0000256" key="6">
    <source>
        <dbReference type="SAM" id="Phobius"/>
    </source>
</evidence>
<evidence type="ECO:0000256" key="5">
    <source>
        <dbReference type="ARBA" id="ARBA00023136"/>
    </source>
</evidence>
<reference evidence="7 8" key="1">
    <citation type="journal article" date="2014" name="Genome Announc.">
        <title>Genome Sequence of Youngiibacter fragilis, the Type Strain of the Genus Youngiibacter.</title>
        <authorList>
            <person name="Wawrik C.B."/>
            <person name="Callaghan A.V."/>
            <person name="Stamps B.W."/>
            <person name="Wawrik B."/>
        </authorList>
    </citation>
    <scope>NUCLEOTIDE SEQUENCE [LARGE SCALE GENOMIC DNA]</scope>
    <source>
        <strain evidence="7 8">232.1</strain>
    </source>
</reference>
<dbReference type="PANTHER" id="PTHR43370:SF1">
    <property type="entry name" value="GUANOSINE ABC TRANSPORTER PERMEASE PROTEIN NUPQ"/>
    <property type="match status" value="1"/>
</dbReference>
<dbReference type="RefSeq" id="WP_023387134.1">
    <property type="nucleotide sequence ID" value="NZ_AXUN02000173.1"/>
</dbReference>
<evidence type="ECO:0000256" key="4">
    <source>
        <dbReference type="ARBA" id="ARBA00022989"/>
    </source>
</evidence>
<dbReference type="InterPro" id="IPR001851">
    <property type="entry name" value="ABC_transp_permease"/>
</dbReference>
<dbReference type="Proteomes" id="UP000017747">
    <property type="component" value="Unassembled WGS sequence"/>
</dbReference>
<evidence type="ECO:0000313" key="7">
    <source>
        <dbReference type="EMBL" id="ETA80745.1"/>
    </source>
</evidence>
<sequence>MDMDMVASIAYSIIRVSTPIIFAAMAALISKKAGLTNMAVEGIMLVSALTGVVVSAFSNSLALGFTSGLVAGVLLAFFIAYLSLKLKADMVLTCIAANLMASGLTVVIMFIASGDKGTSSNLKSLVMPEVSIPLIDGIPFIGQIFSNHNIMTYLAFITVYLVYFFIYKTPTGLRIRSVGENPNASESVGIDVEKVQIMSFVISGFIGALGGIYMSMGYVSWFARDMVAGRGFIGLSAMNLGNGSPIGSLIAAVIFGSADVASYSLQALKIPAEFVQMIPYLSTIIGLVVFSIIRERNAKKKRRIE</sequence>
<evidence type="ECO:0000313" key="8">
    <source>
        <dbReference type="Proteomes" id="UP000017747"/>
    </source>
</evidence>
<comment type="caution">
    <text evidence="7">The sequence shown here is derived from an EMBL/GenBank/DDBJ whole genome shotgun (WGS) entry which is preliminary data.</text>
</comment>
<feature type="transmembrane region" description="Helical" evidence="6">
    <location>
        <begin position="150"/>
        <end position="167"/>
    </location>
</feature>
<keyword evidence="5 6" id="KW-0472">Membrane</keyword>
<feature type="transmembrane region" description="Helical" evidence="6">
    <location>
        <begin position="63"/>
        <end position="84"/>
    </location>
</feature>
<dbReference type="AlphaFoldDB" id="V7I3C3"/>
<dbReference type="OrthoDB" id="9792579at2"/>
<keyword evidence="2" id="KW-1003">Cell membrane</keyword>
<dbReference type="PATRIC" id="fig|994573.3.peg.1877"/>
<protein>
    <submittedName>
        <fullName evidence="7">ABC transporter permease</fullName>
    </submittedName>
</protein>
<dbReference type="eggNOG" id="COG1079">
    <property type="taxonomic scope" value="Bacteria"/>
</dbReference>
<dbReference type="STRING" id="994573.T472_0210080"/>
<feature type="transmembrane region" description="Helical" evidence="6">
    <location>
        <begin position="91"/>
        <end position="113"/>
    </location>
</feature>
<gene>
    <name evidence="7" type="ORF">T472_0210080</name>
</gene>
<accession>V7I3C3</accession>
<dbReference type="GO" id="GO:0022857">
    <property type="term" value="F:transmembrane transporter activity"/>
    <property type="evidence" value="ECO:0007669"/>
    <property type="project" value="InterPro"/>
</dbReference>
<dbReference type="GO" id="GO:0005886">
    <property type="term" value="C:plasma membrane"/>
    <property type="evidence" value="ECO:0007669"/>
    <property type="project" value="UniProtKB-SubCell"/>
</dbReference>
<dbReference type="EMBL" id="AXUN02000173">
    <property type="protein sequence ID" value="ETA80745.1"/>
    <property type="molecule type" value="Genomic_DNA"/>
</dbReference>
<evidence type="ECO:0000256" key="1">
    <source>
        <dbReference type="ARBA" id="ARBA00004651"/>
    </source>
</evidence>
<keyword evidence="4 6" id="KW-1133">Transmembrane helix</keyword>
<name>V7I3C3_9CLOT</name>